<dbReference type="Proteomes" id="UP001626593">
    <property type="component" value="Chromosome"/>
</dbReference>
<dbReference type="RefSeq" id="WP_169132123.1">
    <property type="nucleotide sequence ID" value="NZ_CAWPLS010000285.1"/>
</dbReference>
<evidence type="ECO:0000256" key="1">
    <source>
        <dbReference type="ARBA" id="ARBA00010164"/>
    </source>
</evidence>
<evidence type="ECO:0000256" key="2">
    <source>
        <dbReference type="ARBA" id="ARBA00022679"/>
    </source>
</evidence>
<sequence>MELDVLMNGELAGTLGYTAATHRYVFRYSPVWLSRKERYALGPTLPLETGADTTEEQHSAAVRQFFENLLPEGQALDDAASTHKLSKGNLMGLLAALGGETAGALQLRLPGTVATPVPEARRPLSHAELSERIRARPFHPFSVWDGRVRLSIAGYQDKIAVFEEADGQWALVEGGHLASTHILKPEPVAAQLAGLTGNEFFCMRLAHRAKLPVAEVALVRVPEPVLAVKRFDRELSGGRVVRRHIIDGCQALGLSSALKYERPYGDTRDVRDLREGASLPMLFALLEHCPRPAAERLALLRWTLFQVLIGNTDAHAKNLSFYAGREGLTLAPAYDLVCGFAFDGVQLLDTTYAMAIGDAFHAQELSPFEWASFAHACGLPLRQVSIELARMAKRVAESLPGTLEDAREAGVAPALVELLHAIVVTECERQARMAPEIAKVDPALL</sequence>
<gene>
    <name evidence="6" type="ORF">U5817_00060</name>
</gene>
<dbReference type="InterPro" id="IPR012893">
    <property type="entry name" value="HipA-like_C"/>
</dbReference>
<dbReference type="InterPro" id="IPR052028">
    <property type="entry name" value="HipA_Ser/Thr_kinase"/>
</dbReference>
<evidence type="ECO:0000256" key="3">
    <source>
        <dbReference type="ARBA" id="ARBA00022777"/>
    </source>
</evidence>
<dbReference type="NCBIfam" id="TIGR03071">
    <property type="entry name" value="couple_hipA"/>
    <property type="match status" value="1"/>
</dbReference>
<dbReference type="PANTHER" id="PTHR37419">
    <property type="entry name" value="SERINE/THREONINE-PROTEIN KINASE TOXIN HIPA"/>
    <property type="match status" value="1"/>
</dbReference>
<comment type="similarity">
    <text evidence="1">Belongs to the HipA Ser/Thr kinase family.</text>
</comment>
<keyword evidence="7" id="KW-1185">Reference proteome</keyword>
<keyword evidence="3" id="KW-0418">Kinase</keyword>
<reference evidence="6 7" key="1">
    <citation type="submission" date="2023-12" db="EMBL/GenBank/DDBJ databases">
        <title>A. evansii MAY27, complete genome.</title>
        <authorList>
            <person name="Wang Y."/>
        </authorList>
    </citation>
    <scope>NUCLEOTIDE SEQUENCE [LARGE SCALE GENOMIC DNA]</scope>
    <source>
        <strain evidence="6 7">MAY27</strain>
    </source>
</reference>
<accession>A0ABZ1AKS1</accession>
<evidence type="ECO:0000259" key="4">
    <source>
        <dbReference type="Pfam" id="PF07804"/>
    </source>
</evidence>
<dbReference type="Pfam" id="PF07804">
    <property type="entry name" value="HipA_C"/>
    <property type="match status" value="1"/>
</dbReference>
<evidence type="ECO:0000259" key="5">
    <source>
        <dbReference type="Pfam" id="PF13657"/>
    </source>
</evidence>
<organism evidence="6 7">
    <name type="scientific">Aromatoleum evansii</name>
    <name type="common">Azoarcus evansii</name>
    <dbReference type="NCBI Taxonomy" id="59406"/>
    <lineage>
        <taxon>Bacteria</taxon>
        <taxon>Pseudomonadati</taxon>
        <taxon>Pseudomonadota</taxon>
        <taxon>Betaproteobacteria</taxon>
        <taxon>Rhodocyclales</taxon>
        <taxon>Rhodocyclaceae</taxon>
        <taxon>Aromatoleum</taxon>
    </lineage>
</organism>
<evidence type="ECO:0000313" key="7">
    <source>
        <dbReference type="Proteomes" id="UP001626593"/>
    </source>
</evidence>
<keyword evidence="2" id="KW-0808">Transferase</keyword>
<dbReference type="Pfam" id="PF13657">
    <property type="entry name" value="Couple_hipA"/>
    <property type="match status" value="1"/>
</dbReference>
<protein>
    <submittedName>
        <fullName evidence="6">HipA domain-containing protein</fullName>
    </submittedName>
</protein>
<evidence type="ECO:0000313" key="6">
    <source>
        <dbReference type="EMBL" id="WRL46469.1"/>
    </source>
</evidence>
<dbReference type="InterPro" id="IPR017508">
    <property type="entry name" value="HipA_N1"/>
</dbReference>
<dbReference type="PANTHER" id="PTHR37419:SF1">
    <property type="entry name" value="SERINE_THREONINE-PROTEIN KINASE TOXIN HIPA"/>
    <property type="match status" value="1"/>
</dbReference>
<feature type="domain" description="HipA-like C-terminal" evidence="4">
    <location>
        <begin position="150"/>
        <end position="397"/>
    </location>
</feature>
<proteinExistence type="inferred from homology"/>
<feature type="domain" description="HipA N-terminal subdomain 1" evidence="5">
    <location>
        <begin position="3"/>
        <end position="107"/>
    </location>
</feature>
<name>A0ABZ1AKS1_AROEV</name>
<dbReference type="EMBL" id="CP141259">
    <property type="protein sequence ID" value="WRL46469.1"/>
    <property type="molecule type" value="Genomic_DNA"/>
</dbReference>